<evidence type="ECO:0000256" key="1">
    <source>
        <dbReference type="ARBA" id="ARBA00004651"/>
    </source>
</evidence>
<dbReference type="Proteomes" id="UP000030416">
    <property type="component" value="Unassembled WGS sequence"/>
</dbReference>
<sequence>MHTVKRNERRWFLTLVIIVSISGFSQGMLLPLISIIFETDGISSTLNGLNATGLYIGTLLISPFVEQPLRKFGYKPIIIVGGAIVFISLLMFPLWKHVLFWFILRLLIGIGDHCLHFATQTWLTSSAPEGKLGKSMAIYGLSFGVGFAIGPLMTPLLRISESLPFIVSSILCLFAWSLVFFIHNEHPAVLKGDAKESNSFTRYKLSFKYAWIAFLPPFAYGVLETSLNALFPVYALRLNFDVVFVAFIISAFSIGGIITQVPIGILGDKIGRRKVLLISLITGSLVFGFGSLLEFSEVLIGLVFLVSGMFLGSIFSLGITYMADLTPKELLPTGNLLCGIFFSLGSLIGPFIGGLYLQVVEGISFLIFVSFILLVIFMILLFSGKKMKPLQRKI</sequence>
<keyword evidence="4 7" id="KW-0812">Transmembrane</keyword>
<feature type="transmembrane region" description="Helical" evidence="7">
    <location>
        <begin position="49"/>
        <end position="65"/>
    </location>
</feature>
<keyword evidence="10" id="KW-1185">Reference proteome</keyword>
<feature type="transmembrane region" description="Helical" evidence="7">
    <location>
        <begin position="72"/>
        <end position="92"/>
    </location>
</feature>
<feature type="transmembrane region" description="Helical" evidence="7">
    <location>
        <begin position="275"/>
        <end position="293"/>
    </location>
</feature>
<evidence type="ECO:0000259" key="8">
    <source>
        <dbReference type="PROSITE" id="PS50850"/>
    </source>
</evidence>
<evidence type="ECO:0000256" key="2">
    <source>
        <dbReference type="ARBA" id="ARBA00022448"/>
    </source>
</evidence>
<dbReference type="Gene3D" id="1.20.1250.20">
    <property type="entry name" value="MFS general substrate transporter like domains"/>
    <property type="match status" value="2"/>
</dbReference>
<dbReference type="PANTHER" id="PTHR23521">
    <property type="entry name" value="TRANSPORTER MFS SUPERFAMILY"/>
    <property type="match status" value="1"/>
</dbReference>
<dbReference type="PROSITE" id="PS50850">
    <property type="entry name" value="MFS"/>
    <property type="match status" value="1"/>
</dbReference>
<keyword evidence="5 7" id="KW-1133">Transmembrane helix</keyword>
<evidence type="ECO:0000313" key="9">
    <source>
        <dbReference type="EMBL" id="KGR77030.1"/>
    </source>
</evidence>
<organism evidence="9 10">
    <name type="scientific">Ureibacillus manganicus DSM 26584</name>
    <dbReference type="NCBI Taxonomy" id="1384049"/>
    <lineage>
        <taxon>Bacteria</taxon>
        <taxon>Bacillati</taxon>
        <taxon>Bacillota</taxon>
        <taxon>Bacilli</taxon>
        <taxon>Bacillales</taxon>
        <taxon>Caryophanaceae</taxon>
        <taxon>Ureibacillus</taxon>
    </lineage>
</organism>
<comment type="caution">
    <text evidence="9">The sequence shown here is derived from an EMBL/GenBank/DDBJ whole genome shotgun (WGS) entry which is preliminary data.</text>
</comment>
<protein>
    <submittedName>
        <fullName evidence="9">MFS transporter</fullName>
    </submittedName>
</protein>
<feature type="transmembrane region" description="Helical" evidence="7">
    <location>
        <begin position="163"/>
        <end position="184"/>
    </location>
</feature>
<dbReference type="AlphaFoldDB" id="A0A0A3I0J4"/>
<keyword evidence="6 7" id="KW-0472">Membrane</keyword>
<feature type="transmembrane region" description="Helical" evidence="7">
    <location>
        <begin position="243"/>
        <end position="263"/>
    </location>
</feature>
<feature type="transmembrane region" description="Helical" evidence="7">
    <location>
        <begin position="12"/>
        <end position="37"/>
    </location>
</feature>
<dbReference type="Pfam" id="PF07690">
    <property type="entry name" value="MFS_1"/>
    <property type="match status" value="1"/>
</dbReference>
<accession>A0A0A3I0J4</accession>
<keyword evidence="3" id="KW-1003">Cell membrane</keyword>
<evidence type="ECO:0000313" key="10">
    <source>
        <dbReference type="Proteomes" id="UP000030416"/>
    </source>
</evidence>
<dbReference type="eggNOG" id="COG2814">
    <property type="taxonomic scope" value="Bacteria"/>
</dbReference>
<dbReference type="OrthoDB" id="478565at2"/>
<dbReference type="RefSeq" id="WP_036188818.1">
    <property type="nucleotide sequence ID" value="NZ_AVDA01000022.1"/>
</dbReference>
<dbReference type="GO" id="GO:0005886">
    <property type="term" value="C:plasma membrane"/>
    <property type="evidence" value="ECO:0007669"/>
    <property type="project" value="UniProtKB-SubCell"/>
</dbReference>
<evidence type="ECO:0000256" key="3">
    <source>
        <dbReference type="ARBA" id="ARBA00022475"/>
    </source>
</evidence>
<dbReference type="EMBL" id="JPVN01000022">
    <property type="protein sequence ID" value="KGR77030.1"/>
    <property type="molecule type" value="Genomic_DNA"/>
</dbReference>
<comment type="subcellular location">
    <subcellularLocation>
        <location evidence="1">Cell membrane</location>
        <topology evidence="1">Multi-pass membrane protein</topology>
    </subcellularLocation>
</comment>
<name>A0A0A3I0J4_9BACL</name>
<evidence type="ECO:0000256" key="7">
    <source>
        <dbReference type="SAM" id="Phobius"/>
    </source>
</evidence>
<dbReference type="PANTHER" id="PTHR23521:SF2">
    <property type="entry name" value="TRANSPORTER MFS SUPERFAMILY"/>
    <property type="match status" value="1"/>
</dbReference>
<reference evidence="9 10" key="1">
    <citation type="submission" date="2014-02" db="EMBL/GenBank/DDBJ databases">
        <title>Draft genome sequence of Lysinibacillus manganicus DSM 26584T.</title>
        <authorList>
            <person name="Zhang F."/>
            <person name="Wang G."/>
            <person name="Zhang L."/>
        </authorList>
    </citation>
    <scope>NUCLEOTIDE SEQUENCE [LARGE SCALE GENOMIC DNA]</scope>
    <source>
        <strain evidence="9 10">DSM 26584</strain>
    </source>
</reference>
<dbReference type="GO" id="GO:0022857">
    <property type="term" value="F:transmembrane transporter activity"/>
    <property type="evidence" value="ECO:0007669"/>
    <property type="project" value="InterPro"/>
</dbReference>
<dbReference type="InterPro" id="IPR011701">
    <property type="entry name" value="MFS"/>
</dbReference>
<evidence type="ECO:0000256" key="6">
    <source>
        <dbReference type="ARBA" id="ARBA00023136"/>
    </source>
</evidence>
<dbReference type="InterPro" id="IPR036259">
    <property type="entry name" value="MFS_trans_sf"/>
</dbReference>
<evidence type="ECO:0000256" key="5">
    <source>
        <dbReference type="ARBA" id="ARBA00022989"/>
    </source>
</evidence>
<keyword evidence="2" id="KW-0813">Transport</keyword>
<feature type="transmembrane region" description="Helical" evidence="7">
    <location>
        <begin position="136"/>
        <end position="157"/>
    </location>
</feature>
<feature type="transmembrane region" description="Helical" evidence="7">
    <location>
        <begin position="363"/>
        <end position="383"/>
    </location>
</feature>
<feature type="transmembrane region" description="Helical" evidence="7">
    <location>
        <begin position="299"/>
        <end position="323"/>
    </location>
</feature>
<feature type="transmembrane region" description="Helical" evidence="7">
    <location>
        <begin position="98"/>
        <end position="115"/>
    </location>
</feature>
<dbReference type="SUPFAM" id="SSF103473">
    <property type="entry name" value="MFS general substrate transporter"/>
    <property type="match status" value="1"/>
</dbReference>
<dbReference type="CDD" id="cd17477">
    <property type="entry name" value="MFS_YcaD_like"/>
    <property type="match status" value="1"/>
</dbReference>
<feature type="transmembrane region" description="Helical" evidence="7">
    <location>
        <begin position="205"/>
        <end position="223"/>
    </location>
</feature>
<feature type="transmembrane region" description="Helical" evidence="7">
    <location>
        <begin position="335"/>
        <end position="357"/>
    </location>
</feature>
<dbReference type="InterPro" id="IPR020846">
    <property type="entry name" value="MFS_dom"/>
</dbReference>
<dbReference type="STRING" id="1384049.CD29_16060"/>
<dbReference type="InterPro" id="IPR047200">
    <property type="entry name" value="MFS_YcaD-like"/>
</dbReference>
<feature type="domain" description="Major facilitator superfamily (MFS) profile" evidence="8">
    <location>
        <begin position="11"/>
        <end position="387"/>
    </location>
</feature>
<evidence type="ECO:0000256" key="4">
    <source>
        <dbReference type="ARBA" id="ARBA00022692"/>
    </source>
</evidence>
<gene>
    <name evidence="9" type="ORF">CD29_16060</name>
</gene>
<proteinExistence type="predicted"/>